<accession>A0A254TJ88</accession>
<evidence type="ECO:0000259" key="1">
    <source>
        <dbReference type="PROSITE" id="PS50943"/>
    </source>
</evidence>
<feature type="domain" description="HTH cro/C1-type" evidence="1">
    <location>
        <begin position="1"/>
        <end position="46"/>
    </location>
</feature>
<reference evidence="2 3" key="1">
    <citation type="submission" date="2016-02" db="EMBL/GenBank/DDBJ databases">
        <authorList>
            <person name="Wen L."/>
            <person name="He K."/>
            <person name="Yang H."/>
        </authorList>
    </citation>
    <scope>NUCLEOTIDE SEQUENCE [LARGE SCALE GENOMIC DNA]</scope>
    <source>
        <strain evidence="2 3">TSA40</strain>
    </source>
</reference>
<dbReference type="InterPro" id="IPR010982">
    <property type="entry name" value="Lambda_DNA-bd_dom_sf"/>
</dbReference>
<name>A0A254TJ88_9BURK</name>
<dbReference type="OrthoDB" id="8527218at2"/>
<organism evidence="2 3">
    <name type="scientific">Noviherbaspirillum denitrificans</name>
    <dbReference type="NCBI Taxonomy" id="1968433"/>
    <lineage>
        <taxon>Bacteria</taxon>
        <taxon>Pseudomonadati</taxon>
        <taxon>Pseudomonadota</taxon>
        <taxon>Betaproteobacteria</taxon>
        <taxon>Burkholderiales</taxon>
        <taxon>Oxalobacteraceae</taxon>
        <taxon>Noviherbaspirillum</taxon>
    </lineage>
</organism>
<evidence type="ECO:0000313" key="2">
    <source>
        <dbReference type="EMBL" id="OWW21382.1"/>
    </source>
</evidence>
<dbReference type="Proteomes" id="UP000197535">
    <property type="component" value="Unassembled WGS sequence"/>
</dbReference>
<dbReference type="AlphaFoldDB" id="A0A254TJ88"/>
<dbReference type="Gene3D" id="1.10.260.40">
    <property type="entry name" value="lambda repressor-like DNA-binding domains"/>
    <property type="match status" value="1"/>
</dbReference>
<evidence type="ECO:0000313" key="3">
    <source>
        <dbReference type="Proteomes" id="UP000197535"/>
    </source>
</evidence>
<keyword evidence="3" id="KW-1185">Reference proteome</keyword>
<dbReference type="GO" id="GO:0003677">
    <property type="term" value="F:DNA binding"/>
    <property type="evidence" value="ECO:0007669"/>
    <property type="project" value="InterPro"/>
</dbReference>
<dbReference type="CDD" id="cd00093">
    <property type="entry name" value="HTH_XRE"/>
    <property type="match status" value="1"/>
</dbReference>
<gene>
    <name evidence="2" type="ORF">AYR66_19740</name>
</gene>
<comment type="caution">
    <text evidence="2">The sequence shown here is derived from an EMBL/GenBank/DDBJ whole genome shotgun (WGS) entry which is preliminary data.</text>
</comment>
<dbReference type="Pfam" id="PF01381">
    <property type="entry name" value="HTH_3"/>
    <property type="match status" value="1"/>
</dbReference>
<dbReference type="InterPro" id="IPR001387">
    <property type="entry name" value="Cro/C1-type_HTH"/>
</dbReference>
<dbReference type="SUPFAM" id="SSF47413">
    <property type="entry name" value="lambda repressor-like DNA-binding domains"/>
    <property type="match status" value="1"/>
</dbReference>
<proteinExistence type="predicted"/>
<protein>
    <recommendedName>
        <fullName evidence="1">HTH cro/C1-type domain-containing protein</fullName>
    </recommendedName>
</protein>
<dbReference type="EMBL" id="LSTO01000001">
    <property type="protein sequence ID" value="OWW21382.1"/>
    <property type="molecule type" value="Genomic_DNA"/>
</dbReference>
<dbReference type="PROSITE" id="PS50943">
    <property type="entry name" value="HTH_CROC1"/>
    <property type="match status" value="1"/>
</dbReference>
<sequence>MTQEALALEAGLQRKYISNLELGEYQPTLTTVFKLAGALEIEPSALVALVHAEVSRAEGSKK</sequence>